<keyword evidence="2" id="KW-1185">Reference proteome</keyword>
<gene>
    <name evidence="1" type="ORF">ECRASSUSDP1_LOCUS21219</name>
</gene>
<dbReference type="Proteomes" id="UP001295684">
    <property type="component" value="Unassembled WGS sequence"/>
</dbReference>
<organism evidence="1 2">
    <name type="scientific">Euplotes crassus</name>
    <dbReference type="NCBI Taxonomy" id="5936"/>
    <lineage>
        <taxon>Eukaryota</taxon>
        <taxon>Sar</taxon>
        <taxon>Alveolata</taxon>
        <taxon>Ciliophora</taxon>
        <taxon>Intramacronucleata</taxon>
        <taxon>Spirotrichea</taxon>
        <taxon>Hypotrichia</taxon>
        <taxon>Euplotida</taxon>
        <taxon>Euplotidae</taxon>
        <taxon>Moneuplotes</taxon>
    </lineage>
</organism>
<evidence type="ECO:0000313" key="2">
    <source>
        <dbReference type="Proteomes" id="UP001295684"/>
    </source>
</evidence>
<protein>
    <submittedName>
        <fullName evidence="1">Uncharacterized protein</fullName>
    </submittedName>
</protein>
<sequence>MQTNSAKKTDTDKEVTPKYIKKGSKEFSAFIWFLGKNFEKANSKSLCLELWCLCNRYQMMVLKDKGNTLLTPRYYRDEATFIALAMDNNRYIRYKDGSIGFQPFVTHQHVIPPDSEPKALKFVQTKEERKKKDISELQAKRMRDNLIGERDIFTMYGYDEANELNNIIKVVGTLKDSQDRIRSRIASIGKCLDLLVETSDQNPGSLKQ</sequence>
<dbReference type="AlphaFoldDB" id="A0AAD1XX11"/>
<accession>A0AAD1XX11</accession>
<comment type="caution">
    <text evidence="1">The sequence shown here is derived from an EMBL/GenBank/DDBJ whole genome shotgun (WGS) entry which is preliminary data.</text>
</comment>
<evidence type="ECO:0000313" key="1">
    <source>
        <dbReference type="EMBL" id="CAI2379802.1"/>
    </source>
</evidence>
<dbReference type="EMBL" id="CAMPGE010021667">
    <property type="protein sequence ID" value="CAI2379802.1"/>
    <property type="molecule type" value="Genomic_DNA"/>
</dbReference>
<proteinExistence type="predicted"/>
<reference evidence="1" key="1">
    <citation type="submission" date="2023-07" db="EMBL/GenBank/DDBJ databases">
        <authorList>
            <consortium name="AG Swart"/>
            <person name="Singh M."/>
            <person name="Singh A."/>
            <person name="Seah K."/>
            <person name="Emmerich C."/>
        </authorList>
    </citation>
    <scope>NUCLEOTIDE SEQUENCE</scope>
    <source>
        <strain evidence="1">DP1</strain>
    </source>
</reference>
<name>A0AAD1XX11_EUPCR</name>